<protein>
    <recommendedName>
        <fullName evidence="1">N-acetyltransferase domain-containing protein</fullName>
    </recommendedName>
</protein>
<comment type="caution">
    <text evidence="2">The sequence shown here is derived from an EMBL/GenBank/DDBJ whole genome shotgun (WGS) entry which is preliminary data.</text>
</comment>
<dbReference type="GeneID" id="93210686"/>
<proteinExistence type="predicted"/>
<keyword evidence="3" id="KW-1185">Reference proteome</keyword>
<dbReference type="OrthoDB" id="5405911at2"/>
<gene>
    <name evidence="2" type="ORF">HMPREF0091_10043</name>
</gene>
<feature type="domain" description="N-acetyltransferase" evidence="1">
    <location>
        <begin position="3"/>
        <end position="90"/>
    </location>
</feature>
<dbReference type="RefSeq" id="WP_006302151.1">
    <property type="nucleotide sequence ID" value="NZ_ACGK02000001.1"/>
</dbReference>
<evidence type="ECO:0000313" key="2">
    <source>
        <dbReference type="EMBL" id="EGF23096.1"/>
    </source>
</evidence>
<dbReference type="InterPro" id="IPR031165">
    <property type="entry name" value="GNAT_YJDJ"/>
</dbReference>
<name>F1T575_9ACTN</name>
<accession>F1T575</accession>
<dbReference type="PANTHER" id="PTHR31435:SF9">
    <property type="entry name" value="PROTEIN NATD1"/>
    <property type="match status" value="1"/>
</dbReference>
<dbReference type="Pfam" id="PF14542">
    <property type="entry name" value="Acetyltransf_CG"/>
    <property type="match status" value="1"/>
</dbReference>
<dbReference type="Gene3D" id="3.40.630.30">
    <property type="match status" value="1"/>
</dbReference>
<dbReference type="SUPFAM" id="SSF55729">
    <property type="entry name" value="Acyl-CoA N-acyltransferases (Nat)"/>
    <property type="match status" value="1"/>
</dbReference>
<evidence type="ECO:0000259" key="1">
    <source>
        <dbReference type="PROSITE" id="PS51729"/>
    </source>
</evidence>
<dbReference type="InterPro" id="IPR016181">
    <property type="entry name" value="Acyl_CoA_acyltransferase"/>
</dbReference>
<dbReference type="PANTHER" id="PTHR31435">
    <property type="entry name" value="PROTEIN NATD1"/>
    <property type="match status" value="1"/>
</dbReference>
<reference evidence="2 3" key="1">
    <citation type="submission" date="2011-02" db="EMBL/GenBank/DDBJ databases">
        <authorList>
            <person name="Muzny D."/>
            <person name="Qin X."/>
            <person name="Buhay C."/>
            <person name="Dugan-Rocha S."/>
            <person name="Ding Y."/>
            <person name="Chen G."/>
            <person name="Hawes A."/>
            <person name="Holder M."/>
            <person name="Jhangiani S."/>
            <person name="Johnson A."/>
            <person name="Khan Z."/>
            <person name="Li Z."/>
            <person name="Liu W."/>
            <person name="Liu X."/>
            <person name="Perez L."/>
            <person name="Shen H."/>
            <person name="Wang Q."/>
            <person name="Watt J."/>
            <person name="Xi L."/>
            <person name="Xin Y."/>
            <person name="Zhou J."/>
            <person name="Deng J."/>
            <person name="Jiang H."/>
            <person name="Liu Y."/>
            <person name="Qu J."/>
            <person name="Song X.-Z."/>
            <person name="Zhang L."/>
            <person name="Villasana D."/>
            <person name="Johnson A."/>
            <person name="Liu J."/>
            <person name="Liyanage D."/>
            <person name="Lorensuhewa L."/>
            <person name="Robinson T."/>
            <person name="Song A."/>
            <person name="Song B.-B."/>
            <person name="Dinh H."/>
            <person name="Thornton R."/>
            <person name="Coyle M."/>
            <person name="Francisco L."/>
            <person name="Jackson L."/>
            <person name="Javaid M."/>
            <person name="Korchina V."/>
            <person name="Kovar C."/>
            <person name="Mata R."/>
            <person name="Mathew T."/>
            <person name="Ngo R."/>
            <person name="Nguyen L."/>
            <person name="Nguyen N."/>
            <person name="Okwuonu G."/>
            <person name="Ongeri F."/>
            <person name="Pham C."/>
            <person name="Simmons D."/>
            <person name="Wilczek-Boney K."/>
            <person name="Hale W."/>
            <person name="Jakkamsetti A."/>
            <person name="Pham P."/>
            <person name="Ruth R."/>
            <person name="San Lucas F."/>
            <person name="Warren J."/>
            <person name="Zhang J."/>
            <person name="Zhao Z."/>
            <person name="Zhou C."/>
            <person name="Zhu D."/>
            <person name="Lee S."/>
            <person name="Bess C."/>
            <person name="Blankenburg K."/>
            <person name="Forbes L."/>
            <person name="Fu Q."/>
            <person name="Gubbala S."/>
            <person name="Hirani K."/>
            <person name="Jayaseelan J.C."/>
            <person name="Lara F."/>
            <person name="Munidasa M."/>
            <person name="Palculict T."/>
            <person name="Patil S."/>
            <person name="Pu L.-L."/>
            <person name="Saada N."/>
            <person name="Tang L."/>
            <person name="Weissenberger G."/>
            <person name="Zhu Y."/>
            <person name="Hemphill L."/>
            <person name="Shang Y."/>
            <person name="Youmans B."/>
            <person name="Ayvaz T."/>
            <person name="Ross M."/>
            <person name="Santibanez J."/>
            <person name="Aqrawi P."/>
            <person name="Gross S."/>
            <person name="Joshi V."/>
            <person name="Fowler G."/>
            <person name="Nazareth L."/>
            <person name="Reid J."/>
            <person name="Worley K."/>
            <person name="Petrosino J."/>
            <person name="Highlander S."/>
            <person name="Gibbs R."/>
        </authorList>
    </citation>
    <scope>NUCLEOTIDE SEQUENCE [LARGE SCALE GENOMIC DNA]</scope>
    <source>
        <strain evidence="2 3">DSM 15829</strain>
    </source>
</reference>
<dbReference type="Proteomes" id="UP000005947">
    <property type="component" value="Unassembled WGS sequence"/>
</dbReference>
<dbReference type="InterPro" id="IPR045057">
    <property type="entry name" value="Gcn5-rel_NAT"/>
</dbReference>
<evidence type="ECO:0000313" key="3">
    <source>
        <dbReference type="Proteomes" id="UP000005947"/>
    </source>
</evidence>
<dbReference type="AlphaFoldDB" id="F1T575"/>
<dbReference type="EMBL" id="ACGK02000001">
    <property type="protein sequence ID" value="EGF23096.1"/>
    <property type="molecule type" value="Genomic_DNA"/>
</dbReference>
<dbReference type="PROSITE" id="PS51729">
    <property type="entry name" value="GNAT_YJDJ"/>
    <property type="match status" value="1"/>
</dbReference>
<sequence length="93" mass="10218">MVFQTTPNEVLFLGDTGDVKGRVRMSDPQDGVIDIVETYVSPNDRGLGFAGRLMGRAAAYIKDSGNRAKLSCSYAKSWFAKHPEYQDIVDDAS</sequence>
<dbReference type="CDD" id="cd04301">
    <property type="entry name" value="NAT_SF"/>
    <property type="match status" value="1"/>
</dbReference>
<organism evidence="2 3">
    <name type="scientific">Fannyhessea vaginae DSM 15829</name>
    <dbReference type="NCBI Taxonomy" id="525256"/>
    <lineage>
        <taxon>Bacteria</taxon>
        <taxon>Bacillati</taxon>
        <taxon>Actinomycetota</taxon>
        <taxon>Coriobacteriia</taxon>
        <taxon>Coriobacteriales</taxon>
        <taxon>Atopobiaceae</taxon>
        <taxon>Fannyhessea</taxon>
    </lineage>
</organism>
<dbReference type="eggNOG" id="COG2388">
    <property type="taxonomic scope" value="Bacteria"/>
</dbReference>